<accession>A0A915HN70</accession>
<name>A0A915HN70_ROMCU</name>
<dbReference type="AlphaFoldDB" id="A0A915HN70"/>
<evidence type="ECO:0000313" key="1">
    <source>
        <dbReference type="Proteomes" id="UP000887565"/>
    </source>
</evidence>
<protein>
    <submittedName>
        <fullName evidence="2">Uncharacterized protein</fullName>
    </submittedName>
</protein>
<sequence length="153" mass="17101">MMAIHIGTTNASLVLYQYFRTIYRKLQRPISLDVAALILRWVTCIWAEELSIVDTVQTAHFVLFLYEAGGIDNPSCLIQAYNIAVSLIDSWTAYPQYSPFLQPPKIVNIQWIYLQTHSKTNRPVPLPGCVLPKTPSATLAMACSGVVPSPCLF</sequence>
<reference evidence="2" key="1">
    <citation type="submission" date="2022-11" db="UniProtKB">
        <authorList>
            <consortium name="WormBaseParasite"/>
        </authorList>
    </citation>
    <scope>IDENTIFICATION</scope>
</reference>
<proteinExistence type="predicted"/>
<keyword evidence="1" id="KW-1185">Reference proteome</keyword>
<dbReference type="WBParaSite" id="nRc.2.0.1.t03144-RA">
    <property type="protein sequence ID" value="nRc.2.0.1.t03144-RA"/>
    <property type="gene ID" value="nRc.2.0.1.g03144"/>
</dbReference>
<organism evidence="1 2">
    <name type="scientific">Romanomermis culicivorax</name>
    <name type="common">Nematode worm</name>
    <dbReference type="NCBI Taxonomy" id="13658"/>
    <lineage>
        <taxon>Eukaryota</taxon>
        <taxon>Metazoa</taxon>
        <taxon>Ecdysozoa</taxon>
        <taxon>Nematoda</taxon>
        <taxon>Enoplea</taxon>
        <taxon>Dorylaimia</taxon>
        <taxon>Mermithida</taxon>
        <taxon>Mermithoidea</taxon>
        <taxon>Mermithidae</taxon>
        <taxon>Romanomermis</taxon>
    </lineage>
</organism>
<evidence type="ECO:0000313" key="2">
    <source>
        <dbReference type="WBParaSite" id="nRc.2.0.1.t03144-RA"/>
    </source>
</evidence>
<dbReference type="Proteomes" id="UP000887565">
    <property type="component" value="Unplaced"/>
</dbReference>